<dbReference type="Pfam" id="PF00392">
    <property type="entry name" value="GntR"/>
    <property type="match status" value="1"/>
</dbReference>
<evidence type="ECO:0000256" key="6">
    <source>
        <dbReference type="ARBA" id="ARBA00023125"/>
    </source>
</evidence>
<evidence type="ECO:0000256" key="3">
    <source>
        <dbReference type="ARBA" id="ARBA00022576"/>
    </source>
</evidence>
<evidence type="ECO:0000256" key="5">
    <source>
        <dbReference type="ARBA" id="ARBA00023015"/>
    </source>
</evidence>
<sequence>MELSLAFQSDKPLYQQLYLHVRTLIQDGIVQDGVKLPSIRSLRQQINVSKTTIETAYQMLVEEGYARSKERSGIIVINPDIRTRPASSGAPPKQAARLALLPEAPNPRPASGMIDFSLLNIDPQSFPLRLWKSTMAEALSANNSSLHEYHSDPFGEWTLRESLAAFLRHSRGVVCTPDQMIIGSGFGYSVQVLSRLFGNGATIGIEDPGIAQVRPIFTQNDFHIAPYTVSEQGLAYNLPSPDGLHRPAPLLYATPSHRSDGASMPYAERLRLLQWAYDHEGFIIEDDYDGELRLSGKPVPSLQGLDKKGAVIYIGTFSKVFTPALRLNYMILPPNLLERLRAFARTLSSPSRMDQWAMQLFIARGHWYRHLRRLRRLYRDKHEQLVRLIRSELPAAVRITSSGSGLHLALTIATDASAESLIQSAREVGVLVYGNQNTTQRANQDEAEIYLGYGGLNGEEMEQGIRLLRQAWQAIMI</sequence>
<feature type="domain" description="HTH gntR-type" evidence="8">
    <location>
        <begin position="11"/>
        <end position="79"/>
    </location>
</feature>
<dbReference type="GO" id="GO:0008483">
    <property type="term" value="F:transaminase activity"/>
    <property type="evidence" value="ECO:0007669"/>
    <property type="project" value="UniProtKB-KW"/>
</dbReference>
<dbReference type="InterPro" id="IPR000524">
    <property type="entry name" value="Tscrpt_reg_HTH_GntR"/>
</dbReference>
<comment type="cofactor">
    <cofactor evidence="1">
        <name>pyridoxal 5'-phosphate</name>
        <dbReference type="ChEBI" id="CHEBI:597326"/>
    </cofactor>
</comment>
<dbReference type="Gene3D" id="1.10.10.10">
    <property type="entry name" value="Winged helix-like DNA-binding domain superfamily/Winged helix DNA-binding domain"/>
    <property type="match status" value="1"/>
</dbReference>
<dbReference type="InterPro" id="IPR015424">
    <property type="entry name" value="PyrdxlP-dep_Trfase"/>
</dbReference>
<dbReference type="CDD" id="cd00609">
    <property type="entry name" value="AAT_like"/>
    <property type="match status" value="1"/>
</dbReference>
<evidence type="ECO:0000313" key="9">
    <source>
        <dbReference type="EMBL" id="MFC5403437.1"/>
    </source>
</evidence>
<keyword evidence="4" id="KW-0663">Pyridoxal phosphate</keyword>
<dbReference type="CDD" id="cd07377">
    <property type="entry name" value="WHTH_GntR"/>
    <property type="match status" value="1"/>
</dbReference>
<keyword evidence="10" id="KW-1185">Reference proteome</keyword>
<dbReference type="InterPro" id="IPR036390">
    <property type="entry name" value="WH_DNA-bd_sf"/>
</dbReference>
<dbReference type="SMART" id="SM00345">
    <property type="entry name" value="HTH_GNTR"/>
    <property type="match status" value="1"/>
</dbReference>
<name>A0ABW0HU72_9BACL</name>
<dbReference type="InterPro" id="IPR015421">
    <property type="entry name" value="PyrdxlP-dep_Trfase_major"/>
</dbReference>
<dbReference type="InterPro" id="IPR004839">
    <property type="entry name" value="Aminotransferase_I/II_large"/>
</dbReference>
<dbReference type="PANTHER" id="PTHR46577">
    <property type="entry name" value="HTH-TYPE TRANSCRIPTIONAL REGULATORY PROTEIN GABR"/>
    <property type="match status" value="1"/>
</dbReference>
<dbReference type="SUPFAM" id="SSF46785">
    <property type="entry name" value="Winged helix' DNA-binding domain"/>
    <property type="match status" value="1"/>
</dbReference>
<dbReference type="Proteomes" id="UP001596113">
    <property type="component" value="Unassembled WGS sequence"/>
</dbReference>
<keyword evidence="3 9" id="KW-0808">Transferase</keyword>
<evidence type="ECO:0000256" key="1">
    <source>
        <dbReference type="ARBA" id="ARBA00001933"/>
    </source>
</evidence>
<evidence type="ECO:0000259" key="8">
    <source>
        <dbReference type="PROSITE" id="PS50949"/>
    </source>
</evidence>
<evidence type="ECO:0000256" key="7">
    <source>
        <dbReference type="ARBA" id="ARBA00023163"/>
    </source>
</evidence>
<dbReference type="PANTHER" id="PTHR46577:SF1">
    <property type="entry name" value="HTH-TYPE TRANSCRIPTIONAL REGULATORY PROTEIN GABR"/>
    <property type="match status" value="1"/>
</dbReference>
<keyword evidence="5" id="KW-0805">Transcription regulation</keyword>
<evidence type="ECO:0000256" key="4">
    <source>
        <dbReference type="ARBA" id="ARBA00022898"/>
    </source>
</evidence>
<dbReference type="SUPFAM" id="SSF53383">
    <property type="entry name" value="PLP-dependent transferases"/>
    <property type="match status" value="1"/>
</dbReference>
<accession>A0ABW0HU72</accession>
<dbReference type="Gene3D" id="3.40.640.10">
    <property type="entry name" value="Type I PLP-dependent aspartate aminotransferase-like (Major domain)"/>
    <property type="match status" value="1"/>
</dbReference>
<organism evidence="9 10">
    <name type="scientific">Cohnella soli</name>
    <dbReference type="NCBI Taxonomy" id="425005"/>
    <lineage>
        <taxon>Bacteria</taxon>
        <taxon>Bacillati</taxon>
        <taxon>Bacillota</taxon>
        <taxon>Bacilli</taxon>
        <taxon>Bacillales</taxon>
        <taxon>Paenibacillaceae</taxon>
        <taxon>Cohnella</taxon>
    </lineage>
</organism>
<keyword evidence="3 9" id="KW-0032">Aminotransferase</keyword>
<comment type="caution">
    <text evidence="9">The sequence shown here is derived from an EMBL/GenBank/DDBJ whole genome shotgun (WGS) entry which is preliminary data.</text>
</comment>
<dbReference type="PROSITE" id="PS50949">
    <property type="entry name" value="HTH_GNTR"/>
    <property type="match status" value="1"/>
</dbReference>
<gene>
    <name evidence="9" type="ORF">ACFPOF_11910</name>
</gene>
<proteinExistence type="inferred from homology"/>
<dbReference type="RefSeq" id="WP_378133135.1">
    <property type="nucleotide sequence ID" value="NZ_JBHSMI010000023.1"/>
</dbReference>
<dbReference type="InterPro" id="IPR036388">
    <property type="entry name" value="WH-like_DNA-bd_sf"/>
</dbReference>
<comment type="similarity">
    <text evidence="2">In the C-terminal section; belongs to the class-I pyridoxal-phosphate-dependent aminotransferase family.</text>
</comment>
<keyword evidence="6" id="KW-0238">DNA-binding</keyword>
<protein>
    <submittedName>
        <fullName evidence="9">PLP-dependent aminotransferase family protein</fullName>
    </submittedName>
</protein>
<dbReference type="EMBL" id="JBHSMI010000023">
    <property type="protein sequence ID" value="MFC5403437.1"/>
    <property type="molecule type" value="Genomic_DNA"/>
</dbReference>
<dbReference type="Pfam" id="PF00155">
    <property type="entry name" value="Aminotran_1_2"/>
    <property type="match status" value="1"/>
</dbReference>
<evidence type="ECO:0000256" key="2">
    <source>
        <dbReference type="ARBA" id="ARBA00005384"/>
    </source>
</evidence>
<reference evidence="10" key="1">
    <citation type="journal article" date="2019" name="Int. J. Syst. Evol. Microbiol.">
        <title>The Global Catalogue of Microorganisms (GCM) 10K type strain sequencing project: providing services to taxonomists for standard genome sequencing and annotation.</title>
        <authorList>
            <consortium name="The Broad Institute Genomics Platform"/>
            <consortium name="The Broad Institute Genome Sequencing Center for Infectious Disease"/>
            <person name="Wu L."/>
            <person name="Ma J."/>
        </authorList>
    </citation>
    <scope>NUCLEOTIDE SEQUENCE [LARGE SCALE GENOMIC DNA]</scope>
    <source>
        <strain evidence="10">CGMCC 1.18575</strain>
    </source>
</reference>
<keyword evidence="7" id="KW-0804">Transcription</keyword>
<evidence type="ECO:0000313" key="10">
    <source>
        <dbReference type="Proteomes" id="UP001596113"/>
    </source>
</evidence>
<dbReference type="InterPro" id="IPR051446">
    <property type="entry name" value="HTH_trans_reg/aminotransferase"/>
</dbReference>